<comment type="caution">
    <text evidence="2">The sequence shown here is derived from an EMBL/GenBank/DDBJ whole genome shotgun (WGS) entry which is preliminary data.</text>
</comment>
<feature type="region of interest" description="Disordered" evidence="1">
    <location>
        <begin position="355"/>
        <end position="380"/>
    </location>
</feature>
<keyword evidence="3" id="KW-1185">Reference proteome</keyword>
<protein>
    <submittedName>
        <fullName evidence="2">Uncharacterized protein</fullName>
    </submittedName>
</protein>
<evidence type="ECO:0000313" key="3">
    <source>
        <dbReference type="Proteomes" id="UP001153618"/>
    </source>
</evidence>
<dbReference type="InterPro" id="IPR025040">
    <property type="entry name" value="DUF3984"/>
</dbReference>
<feature type="compositionally biased region" description="Low complexity" evidence="1">
    <location>
        <begin position="1"/>
        <end position="10"/>
    </location>
</feature>
<dbReference type="OrthoDB" id="5339776at2759"/>
<accession>A0A9W4MP00</accession>
<evidence type="ECO:0000313" key="2">
    <source>
        <dbReference type="EMBL" id="CAG7985279.1"/>
    </source>
</evidence>
<feature type="compositionally biased region" description="Basic residues" evidence="1">
    <location>
        <begin position="68"/>
        <end position="78"/>
    </location>
</feature>
<dbReference type="Proteomes" id="UP001153618">
    <property type="component" value="Unassembled WGS sequence"/>
</dbReference>
<feature type="region of interest" description="Disordered" evidence="1">
    <location>
        <begin position="52"/>
        <end position="128"/>
    </location>
</feature>
<feature type="region of interest" description="Disordered" evidence="1">
    <location>
        <begin position="1"/>
        <end position="30"/>
    </location>
</feature>
<name>A0A9W4MP00_PENOL</name>
<feature type="compositionally biased region" description="Polar residues" evidence="1">
    <location>
        <begin position="83"/>
        <end position="94"/>
    </location>
</feature>
<feature type="compositionally biased region" description="Basic residues" evidence="1">
    <location>
        <begin position="171"/>
        <end position="184"/>
    </location>
</feature>
<feature type="compositionally biased region" description="Basic residues" evidence="1">
    <location>
        <begin position="95"/>
        <end position="104"/>
    </location>
</feature>
<feature type="compositionally biased region" description="Acidic residues" evidence="1">
    <location>
        <begin position="257"/>
        <end position="276"/>
    </location>
</feature>
<feature type="region of interest" description="Disordered" evidence="1">
    <location>
        <begin position="252"/>
        <end position="276"/>
    </location>
</feature>
<evidence type="ECO:0000256" key="1">
    <source>
        <dbReference type="SAM" id="MobiDB-lite"/>
    </source>
</evidence>
<proteinExistence type="predicted"/>
<reference evidence="2" key="1">
    <citation type="submission" date="2021-07" db="EMBL/GenBank/DDBJ databases">
        <authorList>
            <person name="Branca A.L. A."/>
        </authorList>
    </citation>
    <scope>NUCLEOTIDE SEQUENCE</scope>
</reference>
<dbReference type="EMBL" id="CAJVOS010000010">
    <property type="protein sequence ID" value="CAG7985279.1"/>
    <property type="molecule type" value="Genomic_DNA"/>
</dbReference>
<dbReference type="Pfam" id="PF13136">
    <property type="entry name" value="DUF3984"/>
    <property type="match status" value="1"/>
</dbReference>
<sequence>MEFTSTSGGFRSRRSYPNLNHVSLAPLTPRFPIDDDTEADYFNHHDNESYLSSISVPSTPPILSHSRSNSRTRHHTRSKSSTLAPLSDTNLQSRHLSHPLHHRNPNSISVAPGRPRPPPISTPKSKSDAEWMLRAGIALASSTREEKGQSWLHKRESSTSLVSEHFDEPRHHRRTKSGPSRKARSGASTPFRSRTASRRGSRAGLAMTTLPTTSSSPAERFSTGTGASSPERGGALVPDFVDERIRAEMATLGGLDGDWEGSESGSESEDSDEMPDFDEADLQQLTRERGFGLGSWIDRLVEWTLFGVDDWPVVPPAGSGGSRIGSADTTTTVTFEEPVEWDRDVDTLSLVEEVDSDGSVSHDEISSDEAPEKPGVQGGWEDAGWLFRVVKRALV</sequence>
<organism evidence="2 3">
    <name type="scientific">Penicillium olsonii</name>
    <dbReference type="NCBI Taxonomy" id="99116"/>
    <lineage>
        <taxon>Eukaryota</taxon>
        <taxon>Fungi</taxon>
        <taxon>Dikarya</taxon>
        <taxon>Ascomycota</taxon>
        <taxon>Pezizomycotina</taxon>
        <taxon>Eurotiomycetes</taxon>
        <taxon>Eurotiomycetidae</taxon>
        <taxon>Eurotiales</taxon>
        <taxon>Aspergillaceae</taxon>
        <taxon>Penicillium</taxon>
    </lineage>
</organism>
<dbReference type="AlphaFoldDB" id="A0A9W4MP00"/>
<feature type="compositionally biased region" description="Polar residues" evidence="1">
    <location>
        <begin position="209"/>
        <end position="228"/>
    </location>
</feature>
<feature type="compositionally biased region" description="Basic and acidic residues" evidence="1">
    <location>
        <begin position="143"/>
        <end position="157"/>
    </location>
</feature>
<gene>
    <name evidence="2" type="ORF">POLS_LOCUS1421</name>
</gene>
<feature type="region of interest" description="Disordered" evidence="1">
    <location>
        <begin position="142"/>
        <end position="235"/>
    </location>
</feature>